<gene>
    <name evidence="5" type="ORF">AB0D95_16405</name>
</gene>
<dbReference type="SUPFAM" id="SSF64288">
    <property type="entry name" value="Chorismate lyase-like"/>
    <property type="match status" value="1"/>
</dbReference>
<dbReference type="Gene3D" id="3.40.1410.10">
    <property type="entry name" value="Chorismate lyase-like"/>
    <property type="match status" value="1"/>
</dbReference>
<keyword evidence="3" id="KW-0804">Transcription</keyword>
<dbReference type="Pfam" id="PF00392">
    <property type="entry name" value="GntR"/>
    <property type="match status" value="1"/>
</dbReference>
<organism evidence="5 6">
    <name type="scientific">Streptomyces chilikensis</name>
    <dbReference type="NCBI Taxonomy" id="1194079"/>
    <lineage>
        <taxon>Bacteria</taxon>
        <taxon>Bacillati</taxon>
        <taxon>Actinomycetota</taxon>
        <taxon>Actinomycetes</taxon>
        <taxon>Kitasatosporales</taxon>
        <taxon>Streptomycetaceae</taxon>
        <taxon>Streptomyces</taxon>
    </lineage>
</organism>
<dbReference type="PANTHER" id="PTHR44846">
    <property type="entry name" value="MANNOSYL-D-GLYCERATE TRANSPORT/METABOLISM SYSTEM REPRESSOR MNGR-RELATED"/>
    <property type="match status" value="1"/>
</dbReference>
<dbReference type="SMART" id="SM00866">
    <property type="entry name" value="UTRA"/>
    <property type="match status" value="1"/>
</dbReference>
<proteinExistence type="predicted"/>
<dbReference type="InterPro" id="IPR036388">
    <property type="entry name" value="WH-like_DNA-bd_sf"/>
</dbReference>
<keyword evidence="6" id="KW-1185">Reference proteome</keyword>
<dbReference type="CDD" id="cd07377">
    <property type="entry name" value="WHTH_GntR"/>
    <property type="match status" value="1"/>
</dbReference>
<evidence type="ECO:0000259" key="4">
    <source>
        <dbReference type="PROSITE" id="PS50949"/>
    </source>
</evidence>
<dbReference type="InterPro" id="IPR036390">
    <property type="entry name" value="WH_DNA-bd_sf"/>
</dbReference>
<keyword evidence="1" id="KW-0805">Transcription regulation</keyword>
<dbReference type="PANTHER" id="PTHR44846:SF17">
    <property type="entry name" value="GNTR-FAMILY TRANSCRIPTIONAL REGULATOR"/>
    <property type="match status" value="1"/>
</dbReference>
<name>A0ABV3ERH7_9ACTN</name>
<dbReference type="EMBL" id="JBEZNA010000034">
    <property type="protein sequence ID" value="MEU9578818.1"/>
    <property type="molecule type" value="Genomic_DNA"/>
</dbReference>
<dbReference type="InterPro" id="IPR000524">
    <property type="entry name" value="Tscrpt_reg_HTH_GntR"/>
</dbReference>
<dbReference type="InterPro" id="IPR050679">
    <property type="entry name" value="Bact_HTH_transcr_reg"/>
</dbReference>
<evidence type="ECO:0000313" key="5">
    <source>
        <dbReference type="EMBL" id="MEU9578818.1"/>
    </source>
</evidence>
<dbReference type="PROSITE" id="PS50949">
    <property type="entry name" value="HTH_GNTR"/>
    <property type="match status" value="1"/>
</dbReference>
<keyword evidence="2" id="KW-0238">DNA-binding</keyword>
<evidence type="ECO:0000256" key="1">
    <source>
        <dbReference type="ARBA" id="ARBA00023015"/>
    </source>
</evidence>
<evidence type="ECO:0000313" key="6">
    <source>
        <dbReference type="Proteomes" id="UP001551584"/>
    </source>
</evidence>
<sequence>MSKAPGYAEIAEHFRRQIRDGTLRPGDPMPSYADAEEQFGVARTTINRAYKVLKMEGLTLSTPGVGTVVAAPASTSIGTRVALHAATGSAMERGESSRILEVGTVGADALVASRLEVEPGTPVHMRRRVVSRYGIPVHLSSSYYPAYVIAVTPELQQPVSTGASRELAAERLGSPQEQVLEEITSRLATADEKEALGLTAGQVVVTQVVRTVVLEDGRVVEVAVKVAEGSTILRWTTSLRPAQE</sequence>
<dbReference type="InterPro" id="IPR028978">
    <property type="entry name" value="Chorismate_lyase_/UTRA_dom_sf"/>
</dbReference>
<accession>A0ABV3ERH7</accession>
<evidence type="ECO:0000256" key="2">
    <source>
        <dbReference type="ARBA" id="ARBA00023125"/>
    </source>
</evidence>
<dbReference type="Gene3D" id="1.10.10.10">
    <property type="entry name" value="Winged helix-like DNA-binding domain superfamily/Winged helix DNA-binding domain"/>
    <property type="match status" value="1"/>
</dbReference>
<dbReference type="InterPro" id="IPR011663">
    <property type="entry name" value="UTRA"/>
</dbReference>
<evidence type="ECO:0000256" key="3">
    <source>
        <dbReference type="ARBA" id="ARBA00023163"/>
    </source>
</evidence>
<comment type="caution">
    <text evidence="5">The sequence shown here is derived from an EMBL/GenBank/DDBJ whole genome shotgun (WGS) entry which is preliminary data.</text>
</comment>
<feature type="domain" description="HTH gntR-type" evidence="4">
    <location>
        <begin position="4"/>
        <end position="72"/>
    </location>
</feature>
<dbReference type="SMART" id="SM00345">
    <property type="entry name" value="HTH_GNTR"/>
    <property type="match status" value="1"/>
</dbReference>
<dbReference type="SUPFAM" id="SSF46785">
    <property type="entry name" value="Winged helix' DNA-binding domain"/>
    <property type="match status" value="1"/>
</dbReference>
<protein>
    <submittedName>
        <fullName evidence="5">GntR family transcriptional regulator</fullName>
    </submittedName>
</protein>
<dbReference type="RefSeq" id="WP_359273214.1">
    <property type="nucleotide sequence ID" value="NZ_JBEZNA010000034.1"/>
</dbReference>
<dbReference type="Pfam" id="PF07702">
    <property type="entry name" value="UTRA"/>
    <property type="match status" value="1"/>
</dbReference>
<reference evidence="5 6" key="1">
    <citation type="submission" date="2024-06" db="EMBL/GenBank/DDBJ databases">
        <title>The Natural Products Discovery Center: Release of the First 8490 Sequenced Strains for Exploring Actinobacteria Biosynthetic Diversity.</title>
        <authorList>
            <person name="Kalkreuter E."/>
            <person name="Kautsar S.A."/>
            <person name="Yang D."/>
            <person name="Bader C.D."/>
            <person name="Teijaro C.N."/>
            <person name="Fluegel L."/>
            <person name="Davis C.M."/>
            <person name="Simpson J.R."/>
            <person name="Lauterbach L."/>
            <person name="Steele A.D."/>
            <person name="Gui C."/>
            <person name="Meng S."/>
            <person name="Li G."/>
            <person name="Viehrig K."/>
            <person name="Ye F."/>
            <person name="Su P."/>
            <person name="Kiefer A.F."/>
            <person name="Nichols A."/>
            <person name="Cepeda A.J."/>
            <person name="Yan W."/>
            <person name="Fan B."/>
            <person name="Jiang Y."/>
            <person name="Adhikari A."/>
            <person name="Zheng C.-J."/>
            <person name="Schuster L."/>
            <person name="Cowan T.M."/>
            <person name="Smanski M.J."/>
            <person name="Chevrette M.G."/>
            <person name="De Carvalho L.P.S."/>
            <person name="Shen B."/>
        </authorList>
    </citation>
    <scope>NUCLEOTIDE SEQUENCE [LARGE SCALE GENOMIC DNA]</scope>
    <source>
        <strain evidence="5 6">NPDC048117</strain>
    </source>
</reference>
<dbReference type="Proteomes" id="UP001551584">
    <property type="component" value="Unassembled WGS sequence"/>
</dbReference>